<dbReference type="Gene3D" id="1.25.40.10">
    <property type="entry name" value="Tetratricopeptide repeat domain"/>
    <property type="match status" value="3"/>
</dbReference>
<dbReference type="Pfam" id="PF13424">
    <property type="entry name" value="TPR_12"/>
    <property type="match status" value="3"/>
</dbReference>
<feature type="repeat" description="TPR" evidence="1">
    <location>
        <begin position="777"/>
        <end position="810"/>
    </location>
</feature>
<accession>A0A3D8Q5K1</accession>
<feature type="repeat" description="TPR" evidence="1">
    <location>
        <begin position="850"/>
        <end position="883"/>
    </location>
</feature>
<dbReference type="InterPro" id="IPR011990">
    <property type="entry name" value="TPR-like_helical_dom_sf"/>
</dbReference>
<keyword evidence="5" id="KW-1185">Reference proteome</keyword>
<gene>
    <name evidence="4" type="ORF">BP5796_12995</name>
</gene>
<dbReference type="PANTHER" id="PTHR10622:SF13">
    <property type="entry name" value="NACHT DOMAIN-CONTAINING PROTEIN"/>
    <property type="match status" value="1"/>
</dbReference>
<name>A0A3D8Q5K1_9HELO</name>
<feature type="domain" description="NB-ARC" evidence="2">
    <location>
        <begin position="332"/>
        <end position="498"/>
    </location>
</feature>
<dbReference type="InterPro" id="IPR002182">
    <property type="entry name" value="NB-ARC"/>
</dbReference>
<dbReference type="EMBL" id="PDLN01000024">
    <property type="protein sequence ID" value="RDW56928.1"/>
    <property type="molecule type" value="Genomic_DNA"/>
</dbReference>
<sequence length="1079" mass="122509">MMHASIVARGCGSAAWGQHHHRQPEFNLHFRLNKQPRNIPSRRHVTHQASVLSLSLDSGQTMRLLRYDNDGAYSLVEFDEDVPRYAILSHTWGAEEVTFGDMTNGQGKNKAGYDKIQFCGDQASRDGLKYFWVDTCCIDKWNSTELGEAINSMFRWYRDAAKCYVYLSDVSRSPHNNDEIPNQLPWDSSFRRSRWFTRGWTLQELIAPTSVEFFSKDRELIGSKVSLERQMCEITRIHFKALRGNSLSDFSIQERMSWIENRSTTKKEDKAYSLLGIFDVSMAPIYGEGEEKAFQRLREKIKQALKGPHYEDFDVAFSLSNVSETQNFVARETELRKIHESLGGDGYNSRRIVVLHGLGGIGKTQLTVAYAKRYRENYSAVFWLNIKDEDSLKQSFTKIATQISREHPSASQLSSIDMTDGSMVVDAVKSWLSLPDNTRWLIIYDNYDNPKVPGNININAVDIRKYLPESYHGSVIITTRSSEVTIGHCIRITKLELLQDSLDILANTSGRDGLNTDPHAIRLAEKLDGLPLALATTGAYLKQSAISFSNYLRLYEKSWADLQKKSPELSSYEDRTLYSTWQLSFDNVKARNSLSANLLRFWAYFDNQDIWYELLQHSDYDKLDWIKELVEDEMTFENAVRVLSDHGLVEVEMSSQEQNESGGYSIHGCVHSWAIHVLNREWDYKLAKAAIKSVASHIPGDEAIRPWLTQRRLLQHAARCSFVVLNSLVTEDNIEWALHVLGNLYSDQGKLTQAEEMYERALKGYEKALGPDHTSTLNTVNNLGLLYADQGKLVQAEEMYERALKGTEKALGPDHTSTLSTGKLVQAEEMYERALKGKEKALGPDHTSTLNTVNNLGTLYADQGKLVQAEEMYERALKGTEKALGPDHTLTLNTVNNLGLLYTDQGKLVQAEEMYERALEGYEKALRPDHTLTLHTVANLGLLYKDQGKLVQAEEMYERVLEGYRKTLGSENISTLDTLSELGSLFEIQSNIARARIIYLEALVGYQKALGPDHPKSQGLHKKLRVLDTRAKETITINTREPINISQGETSRRGSKGILPESKRYKVLQKLGLHKALSK</sequence>
<evidence type="ECO:0000313" key="4">
    <source>
        <dbReference type="EMBL" id="RDW56928.1"/>
    </source>
</evidence>
<feature type="repeat" description="TPR" evidence="1">
    <location>
        <begin position="735"/>
        <end position="768"/>
    </location>
</feature>
<dbReference type="SMART" id="SM00028">
    <property type="entry name" value="TPR"/>
    <property type="match status" value="5"/>
</dbReference>
<dbReference type="Pfam" id="PF13374">
    <property type="entry name" value="TPR_10"/>
    <property type="match status" value="1"/>
</dbReference>
<feature type="domain" description="Heterokaryon incompatibility" evidence="3">
    <location>
        <begin position="85"/>
        <end position="204"/>
    </location>
</feature>
<evidence type="ECO:0000259" key="2">
    <source>
        <dbReference type="Pfam" id="PF00931"/>
    </source>
</evidence>
<feature type="repeat" description="TPR" evidence="1">
    <location>
        <begin position="892"/>
        <end position="925"/>
    </location>
</feature>
<protein>
    <submittedName>
        <fullName evidence="4">HET-domain-containing protein</fullName>
    </submittedName>
</protein>
<proteinExistence type="predicted"/>
<keyword evidence="1" id="KW-0802">TPR repeat</keyword>
<evidence type="ECO:0000313" key="5">
    <source>
        <dbReference type="Proteomes" id="UP000256328"/>
    </source>
</evidence>
<dbReference type="SUPFAM" id="SSF48452">
    <property type="entry name" value="TPR-like"/>
    <property type="match status" value="1"/>
</dbReference>
<dbReference type="InterPro" id="IPR019734">
    <property type="entry name" value="TPR_rpt"/>
</dbReference>
<dbReference type="PRINTS" id="PR00364">
    <property type="entry name" value="DISEASERSIST"/>
</dbReference>
<dbReference type="PANTHER" id="PTHR10622">
    <property type="entry name" value="HET DOMAIN-CONTAINING PROTEIN"/>
    <property type="match status" value="1"/>
</dbReference>
<dbReference type="SUPFAM" id="SSF52540">
    <property type="entry name" value="P-loop containing nucleoside triphosphate hydrolases"/>
    <property type="match status" value="1"/>
</dbReference>
<organism evidence="4 5">
    <name type="scientific">Coleophoma crateriformis</name>
    <dbReference type="NCBI Taxonomy" id="565419"/>
    <lineage>
        <taxon>Eukaryota</taxon>
        <taxon>Fungi</taxon>
        <taxon>Dikarya</taxon>
        <taxon>Ascomycota</taxon>
        <taxon>Pezizomycotina</taxon>
        <taxon>Leotiomycetes</taxon>
        <taxon>Helotiales</taxon>
        <taxon>Dermateaceae</taxon>
        <taxon>Coleophoma</taxon>
    </lineage>
</organism>
<dbReference type="Pfam" id="PF00931">
    <property type="entry name" value="NB-ARC"/>
    <property type="match status" value="1"/>
</dbReference>
<evidence type="ECO:0000259" key="3">
    <source>
        <dbReference type="Pfam" id="PF06985"/>
    </source>
</evidence>
<dbReference type="Gene3D" id="3.40.50.300">
    <property type="entry name" value="P-loop containing nucleotide triphosphate hydrolases"/>
    <property type="match status" value="1"/>
</dbReference>
<dbReference type="AlphaFoldDB" id="A0A3D8Q5K1"/>
<dbReference type="OrthoDB" id="674604at2759"/>
<dbReference type="GO" id="GO:0043531">
    <property type="term" value="F:ADP binding"/>
    <property type="evidence" value="ECO:0007669"/>
    <property type="project" value="InterPro"/>
</dbReference>
<dbReference type="Pfam" id="PF06985">
    <property type="entry name" value="HET"/>
    <property type="match status" value="1"/>
</dbReference>
<dbReference type="PROSITE" id="PS50005">
    <property type="entry name" value="TPR"/>
    <property type="match status" value="4"/>
</dbReference>
<dbReference type="InterPro" id="IPR010730">
    <property type="entry name" value="HET"/>
</dbReference>
<comment type="caution">
    <text evidence="4">The sequence shown here is derived from an EMBL/GenBank/DDBJ whole genome shotgun (WGS) entry which is preliminary data.</text>
</comment>
<reference evidence="4 5" key="1">
    <citation type="journal article" date="2018" name="IMA Fungus">
        <title>IMA Genome-F 9: Draft genome sequence of Annulohypoxylon stygium, Aspergillus mulundensis, Berkeleyomyces basicola (syn. Thielaviopsis basicola), Ceratocystis smalleyi, two Cercospora beticola strains, Coleophoma cylindrospora, Fusarium fracticaudum, Phialophora cf. hyalina, and Morchella septimelata.</title>
        <authorList>
            <person name="Wingfield B.D."/>
            <person name="Bills G.F."/>
            <person name="Dong Y."/>
            <person name="Huang W."/>
            <person name="Nel W.J."/>
            <person name="Swalarsk-Parry B.S."/>
            <person name="Vaghefi N."/>
            <person name="Wilken P.M."/>
            <person name="An Z."/>
            <person name="de Beer Z.W."/>
            <person name="De Vos L."/>
            <person name="Chen L."/>
            <person name="Duong T.A."/>
            <person name="Gao Y."/>
            <person name="Hammerbacher A."/>
            <person name="Kikkert J.R."/>
            <person name="Li Y."/>
            <person name="Li H."/>
            <person name="Li K."/>
            <person name="Li Q."/>
            <person name="Liu X."/>
            <person name="Ma X."/>
            <person name="Naidoo K."/>
            <person name="Pethybridge S.J."/>
            <person name="Sun J."/>
            <person name="Steenkamp E.T."/>
            <person name="van der Nest M.A."/>
            <person name="van Wyk S."/>
            <person name="Wingfield M.J."/>
            <person name="Xiong C."/>
            <person name="Yue Q."/>
            <person name="Zhang X."/>
        </authorList>
    </citation>
    <scope>NUCLEOTIDE SEQUENCE [LARGE SCALE GENOMIC DNA]</scope>
    <source>
        <strain evidence="4 5">BP5796</strain>
    </source>
</reference>
<dbReference type="Proteomes" id="UP000256328">
    <property type="component" value="Unassembled WGS sequence"/>
</dbReference>
<dbReference type="InterPro" id="IPR027417">
    <property type="entry name" value="P-loop_NTPase"/>
</dbReference>
<evidence type="ECO:0000256" key="1">
    <source>
        <dbReference type="PROSITE-ProRule" id="PRU00339"/>
    </source>
</evidence>